<evidence type="ECO:0000313" key="2">
    <source>
        <dbReference type="Proteomes" id="UP001432146"/>
    </source>
</evidence>
<reference evidence="1 2" key="1">
    <citation type="submission" date="2024-05" db="EMBL/GenBank/DDBJ databases">
        <title>The nuclear and mitochondrial genome assemblies of Tetragonisca angustula (Apidae: Meliponini), a tiny yet remarkable pollinator in the Neotropics.</title>
        <authorList>
            <person name="Ferrari R."/>
            <person name="Ricardo P.C."/>
            <person name="Dias F.C."/>
            <person name="Araujo N.S."/>
            <person name="Soares D.O."/>
            <person name="Zhou Q.-S."/>
            <person name="Zhu C.-D."/>
            <person name="Coutinho L."/>
            <person name="Airas M.C."/>
            <person name="Batista T.M."/>
        </authorList>
    </citation>
    <scope>NUCLEOTIDE SEQUENCE [LARGE SCALE GENOMIC DNA]</scope>
    <source>
        <strain evidence="1">ASF017062</strain>
        <tissue evidence="1">Abdomen</tissue>
    </source>
</reference>
<accession>A0AAW1A1L3</accession>
<dbReference type="AlphaFoldDB" id="A0AAW1A1L3"/>
<keyword evidence="2" id="KW-1185">Reference proteome</keyword>
<name>A0AAW1A1L3_9HYME</name>
<comment type="caution">
    <text evidence="1">The sequence shown here is derived from an EMBL/GenBank/DDBJ whole genome shotgun (WGS) entry which is preliminary data.</text>
</comment>
<protein>
    <submittedName>
        <fullName evidence="1">Uncharacterized protein</fullName>
    </submittedName>
</protein>
<sequence>MVSGWCPCVPIGRRESPAQQQSAASSSRSYGTDGAPFTVSAATDRAEMVQMFYYENRGKCCKKLLRYNGYPNKVLLFPEEGWARSASSSYWTLTPFWWSRSRCKVVEVAGTRR</sequence>
<dbReference type="EMBL" id="JAWNGG020000072">
    <property type="protein sequence ID" value="KAK9303810.1"/>
    <property type="molecule type" value="Genomic_DNA"/>
</dbReference>
<organism evidence="1 2">
    <name type="scientific">Tetragonisca angustula</name>
    <dbReference type="NCBI Taxonomy" id="166442"/>
    <lineage>
        <taxon>Eukaryota</taxon>
        <taxon>Metazoa</taxon>
        <taxon>Ecdysozoa</taxon>
        <taxon>Arthropoda</taxon>
        <taxon>Hexapoda</taxon>
        <taxon>Insecta</taxon>
        <taxon>Pterygota</taxon>
        <taxon>Neoptera</taxon>
        <taxon>Endopterygota</taxon>
        <taxon>Hymenoptera</taxon>
        <taxon>Apocrita</taxon>
        <taxon>Aculeata</taxon>
        <taxon>Apoidea</taxon>
        <taxon>Anthophila</taxon>
        <taxon>Apidae</taxon>
        <taxon>Tetragonisca</taxon>
    </lineage>
</organism>
<proteinExistence type="predicted"/>
<dbReference type="Proteomes" id="UP001432146">
    <property type="component" value="Unassembled WGS sequence"/>
</dbReference>
<gene>
    <name evidence="1" type="ORF">QLX08_004672</name>
</gene>
<evidence type="ECO:0000313" key="1">
    <source>
        <dbReference type="EMBL" id="KAK9303810.1"/>
    </source>
</evidence>